<dbReference type="Gene3D" id="2.40.10.10">
    <property type="entry name" value="Trypsin-like serine proteases"/>
    <property type="match status" value="1"/>
</dbReference>
<dbReference type="InterPro" id="IPR001314">
    <property type="entry name" value="Peptidase_S1A"/>
</dbReference>
<dbReference type="Proteomes" id="UP001153954">
    <property type="component" value="Unassembled WGS sequence"/>
</dbReference>
<dbReference type="InterPro" id="IPR033116">
    <property type="entry name" value="TRYPSIN_SER"/>
</dbReference>
<sequence length="483" mass="53979">MSALLKSLFLAQLLLLASPPYFGLLLLALAIPNEPHQSCLLPDGTTGHCRHLRYCIQEEFKKDFMKFMDYICIIKHSAMGVCCSDSMAKGASDSMAENEIAIAPKDKDGIAFMVDPELVDPEWQNIINAGGMHIGHGRTKRFVELNENQPNIPYQACILPGGKTGHCRHLHYCIQEDFKRDFMKFMDYLCIIQHSAIGVCCPDGMVEGAMDAVAGDLPATAPKDENAIAFKIDRAENRGCGLSTRAQTRVTGSRPANPREWPWMASVTPEGFKQYCGGALITDRHVLTAAHCTRRWKANELFVRLGEYDLVRTNDSRSYNFRVIEIRQHELFDKSNYQNDIAILKLHRAAVFNTYVWPICLPPRGLQLENEIATVIGWGTQWYGGPHSDVLMEVSVPIWVHQTCVDSFSDSVFNETICAGGKEGGKDACQGDSGGPLMYQLPSGRWTIIGVVSWGVRCGEPSHPGLYTRVDRYLEWILQNALF</sequence>
<comment type="similarity">
    <text evidence="5">Belongs to the peptidase S1 family. CLIP subfamily.</text>
</comment>
<evidence type="ECO:0000256" key="1">
    <source>
        <dbReference type="ARBA" id="ARBA00004613"/>
    </source>
</evidence>
<dbReference type="SMART" id="SM00680">
    <property type="entry name" value="CLIP"/>
    <property type="match status" value="2"/>
</dbReference>
<feature type="domain" description="Peptidase S1" evidence="9">
    <location>
        <begin position="250"/>
        <end position="482"/>
    </location>
</feature>
<evidence type="ECO:0000313" key="11">
    <source>
        <dbReference type="Proteomes" id="UP001153954"/>
    </source>
</evidence>
<keyword evidence="8" id="KW-0720">Serine protease</keyword>
<dbReference type="InterPro" id="IPR018114">
    <property type="entry name" value="TRYPSIN_HIS"/>
</dbReference>
<dbReference type="InterPro" id="IPR022700">
    <property type="entry name" value="CLIP"/>
</dbReference>
<keyword evidence="11" id="KW-1185">Reference proteome</keyword>
<comment type="subcellular location">
    <subcellularLocation>
        <location evidence="1">Secreted</location>
    </subcellularLocation>
</comment>
<dbReference type="CDD" id="cd00190">
    <property type="entry name" value="Tryp_SPc"/>
    <property type="match status" value="1"/>
</dbReference>
<dbReference type="AlphaFoldDB" id="A0AAU9U783"/>
<evidence type="ECO:0000256" key="2">
    <source>
        <dbReference type="ARBA" id="ARBA00022525"/>
    </source>
</evidence>
<evidence type="ECO:0000256" key="6">
    <source>
        <dbReference type="ARBA" id="ARBA00068096"/>
    </source>
</evidence>
<gene>
    <name evidence="10" type="ORF">EEDITHA_LOCUS10861</name>
</gene>
<evidence type="ECO:0000256" key="5">
    <source>
        <dbReference type="ARBA" id="ARBA00024195"/>
    </source>
</evidence>
<keyword evidence="8" id="KW-0378">Hydrolase</keyword>
<keyword evidence="2" id="KW-0964">Secreted</keyword>
<dbReference type="EMBL" id="CAKOGL010000015">
    <property type="protein sequence ID" value="CAH2095401.1"/>
    <property type="molecule type" value="Genomic_DNA"/>
</dbReference>
<evidence type="ECO:0000256" key="8">
    <source>
        <dbReference type="RuleBase" id="RU363034"/>
    </source>
</evidence>
<dbReference type="InterPro" id="IPR043504">
    <property type="entry name" value="Peptidase_S1_PA_chymotrypsin"/>
</dbReference>
<dbReference type="SUPFAM" id="SSF50494">
    <property type="entry name" value="Trypsin-like serine proteases"/>
    <property type="match status" value="1"/>
</dbReference>
<dbReference type="PRINTS" id="PR00722">
    <property type="entry name" value="CHYMOTRYPSIN"/>
</dbReference>
<evidence type="ECO:0000256" key="7">
    <source>
        <dbReference type="ARBA" id="ARBA00076468"/>
    </source>
</evidence>
<keyword evidence="8" id="KW-0645">Protease</keyword>
<accession>A0AAU9U783</accession>
<dbReference type="GO" id="GO:0006508">
    <property type="term" value="P:proteolysis"/>
    <property type="evidence" value="ECO:0007669"/>
    <property type="project" value="UniProtKB-KW"/>
</dbReference>
<reference evidence="10" key="1">
    <citation type="submission" date="2022-03" db="EMBL/GenBank/DDBJ databases">
        <authorList>
            <person name="Tunstrom K."/>
        </authorList>
    </citation>
    <scope>NUCLEOTIDE SEQUENCE</scope>
</reference>
<dbReference type="PROSITE" id="PS00135">
    <property type="entry name" value="TRYPSIN_SER"/>
    <property type="match status" value="1"/>
</dbReference>
<evidence type="ECO:0000256" key="4">
    <source>
        <dbReference type="ARBA" id="ARBA00023157"/>
    </source>
</evidence>
<dbReference type="PROSITE" id="PS50240">
    <property type="entry name" value="TRYPSIN_DOM"/>
    <property type="match status" value="1"/>
</dbReference>
<dbReference type="PANTHER" id="PTHR24252:SF7">
    <property type="entry name" value="HYALIN"/>
    <property type="match status" value="1"/>
</dbReference>
<name>A0AAU9U783_EUPED</name>
<dbReference type="GO" id="GO:0005576">
    <property type="term" value="C:extracellular region"/>
    <property type="evidence" value="ECO:0007669"/>
    <property type="project" value="UniProtKB-SubCell"/>
</dbReference>
<dbReference type="InterPro" id="IPR009003">
    <property type="entry name" value="Peptidase_S1_PA"/>
</dbReference>
<dbReference type="GO" id="GO:0004252">
    <property type="term" value="F:serine-type endopeptidase activity"/>
    <property type="evidence" value="ECO:0007669"/>
    <property type="project" value="InterPro"/>
</dbReference>
<dbReference type="PROSITE" id="PS00134">
    <property type="entry name" value="TRYPSIN_HIS"/>
    <property type="match status" value="1"/>
</dbReference>
<evidence type="ECO:0000256" key="3">
    <source>
        <dbReference type="ARBA" id="ARBA00022729"/>
    </source>
</evidence>
<protein>
    <recommendedName>
        <fullName evidence="6">Phenoloxidase-activating factor 2</fullName>
    </recommendedName>
    <alternativeName>
        <fullName evidence="7">Prophenoloxidase-activating factor II</fullName>
    </alternativeName>
</protein>
<proteinExistence type="inferred from homology"/>
<organism evidence="10 11">
    <name type="scientific">Euphydryas editha</name>
    <name type="common">Edith's checkerspot</name>
    <dbReference type="NCBI Taxonomy" id="104508"/>
    <lineage>
        <taxon>Eukaryota</taxon>
        <taxon>Metazoa</taxon>
        <taxon>Ecdysozoa</taxon>
        <taxon>Arthropoda</taxon>
        <taxon>Hexapoda</taxon>
        <taxon>Insecta</taxon>
        <taxon>Pterygota</taxon>
        <taxon>Neoptera</taxon>
        <taxon>Endopterygota</taxon>
        <taxon>Lepidoptera</taxon>
        <taxon>Glossata</taxon>
        <taxon>Ditrysia</taxon>
        <taxon>Papilionoidea</taxon>
        <taxon>Nymphalidae</taxon>
        <taxon>Nymphalinae</taxon>
        <taxon>Euphydryas</taxon>
    </lineage>
</organism>
<evidence type="ECO:0000259" key="9">
    <source>
        <dbReference type="PROSITE" id="PS50240"/>
    </source>
</evidence>
<dbReference type="InterPro" id="IPR001254">
    <property type="entry name" value="Trypsin_dom"/>
</dbReference>
<keyword evidence="3" id="KW-0732">Signal</keyword>
<dbReference type="Pfam" id="PF00089">
    <property type="entry name" value="Trypsin"/>
    <property type="match status" value="1"/>
</dbReference>
<keyword evidence="4" id="KW-1015">Disulfide bond</keyword>
<evidence type="ECO:0000313" key="10">
    <source>
        <dbReference type="EMBL" id="CAH2095401.1"/>
    </source>
</evidence>
<comment type="caution">
    <text evidence="10">The sequence shown here is derived from an EMBL/GenBank/DDBJ whole genome shotgun (WGS) entry which is preliminary data.</text>
</comment>
<dbReference type="PANTHER" id="PTHR24252">
    <property type="entry name" value="ACROSIN-RELATED"/>
    <property type="match status" value="1"/>
</dbReference>
<dbReference type="SMART" id="SM00020">
    <property type="entry name" value="Tryp_SPc"/>
    <property type="match status" value="1"/>
</dbReference>
<dbReference type="FunFam" id="2.40.10.10:FF:000038">
    <property type="entry name" value="Serine protease"/>
    <property type="match status" value="1"/>
</dbReference>